<dbReference type="NCBIfam" id="TIGR00666">
    <property type="entry name" value="PBP4"/>
    <property type="match status" value="1"/>
</dbReference>
<dbReference type="SUPFAM" id="SSF56601">
    <property type="entry name" value="beta-lactamase/transpeptidase-like"/>
    <property type="match status" value="1"/>
</dbReference>
<accession>A0ABS1TKI4</accession>
<comment type="caution">
    <text evidence="3">The sequence shown here is derived from an EMBL/GenBank/DDBJ whole genome shotgun (WGS) entry which is preliminary data.</text>
</comment>
<sequence>MMIIVLIFIGGIVTTTAPSMVMAKGTGETWIQQLNQLVQTEAELQGAIAGISIRSASDGRILYQHQGNTRLTPASNMKLLTAAAALNVLGEDYTFSTEVYSDGRMRKKGLAGNLYLKGKGDPTLLKADFDKMAVEMKKRGIKKITGDIIGDDSWYDDIRYSLDLPWSDETTYYGAQVSALTAAPTTDYDAGSIKVVIRPAEHEGDRPAVELTPKTAYVKIINRALTVDQQGKKKIEMIREHGKNTIIINGTIPVNSKKITETVGVWEPQKYTLSLFKQSLGEHGIKVLGTIKTGAVPESAKLLYTHQSMPLSKLLVPFMKLSNNTHAEILIKEMGKVVAGEGSWEKGLSVLKSELTKWGVNPDTMVLRDGSGISHVTGISANQISQLLFAVQKEEWFPVYLYSLPVAGSAEKLTGGSLRNRMQTQGIQGKVQAKTGTLSTVSSLSGYLTAKSGQKLIFSIILNHLLDEENGKMIEDQMVSIIANP</sequence>
<dbReference type="EC" id="3.4.16.4" evidence="3"/>
<dbReference type="InterPro" id="IPR012338">
    <property type="entry name" value="Beta-lactam/transpept-like"/>
</dbReference>
<dbReference type="Proteomes" id="UP000623967">
    <property type="component" value="Unassembled WGS sequence"/>
</dbReference>
<dbReference type="PANTHER" id="PTHR30023:SF0">
    <property type="entry name" value="PENICILLIN-SENSITIVE CARBOXYPEPTIDASE A"/>
    <property type="match status" value="1"/>
</dbReference>
<dbReference type="Gene3D" id="3.50.80.20">
    <property type="entry name" value="D-Ala-D-Ala carboxypeptidase C, peptidase S13"/>
    <property type="match status" value="1"/>
</dbReference>
<keyword evidence="4" id="KW-1185">Reference proteome</keyword>
<name>A0ABS1TKI4_9BACI</name>
<evidence type="ECO:0000256" key="2">
    <source>
        <dbReference type="ARBA" id="ARBA00022801"/>
    </source>
</evidence>
<keyword evidence="3" id="KW-0121">Carboxypeptidase</keyword>
<comment type="similarity">
    <text evidence="1">Belongs to the peptidase S13 family.</text>
</comment>
<dbReference type="PANTHER" id="PTHR30023">
    <property type="entry name" value="D-ALANYL-D-ALANINE CARBOXYPEPTIDASE"/>
    <property type="match status" value="1"/>
</dbReference>
<evidence type="ECO:0000313" key="3">
    <source>
        <dbReference type="EMBL" id="MBL4951811.1"/>
    </source>
</evidence>
<dbReference type="GO" id="GO:0009002">
    <property type="term" value="F:serine-type D-Ala-D-Ala carboxypeptidase activity"/>
    <property type="evidence" value="ECO:0007669"/>
    <property type="project" value="UniProtKB-EC"/>
</dbReference>
<gene>
    <name evidence="3" type="primary">dacB</name>
    <name evidence="3" type="ORF">JK635_06125</name>
</gene>
<dbReference type="InterPro" id="IPR000667">
    <property type="entry name" value="Peptidase_S13"/>
</dbReference>
<dbReference type="PRINTS" id="PR00922">
    <property type="entry name" value="DADACBPTASE3"/>
</dbReference>
<evidence type="ECO:0000313" key="4">
    <source>
        <dbReference type="Proteomes" id="UP000623967"/>
    </source>
</evidence>
<reference evidence="3 4" key="1">
    <citation type="submission" date="2021-01" db="EMBL/GenBank/DDBJ databases">
        <title>Genome public.</title>
        <authorList>
            <person name="Liu C."/>
            <person name="Sun Q."/>
        </authorList>
    </citation>
    <scope>NUCLEOTIDE SEQUENCE [LARGE SCALE GENOMIC DNA]</scope>
    <source>
        <strain evidence="3 4">YIM B02564</strain>
    </source>
</reference>
<dbReference type="RefSeq" id="WP_202653105.1">
    <property type="nucleotide sequence ID" value="NZ_JAESWB010000092.1"/>
</dbReference>
<keyword evidence="2 3" id="KW-0378">Hydrolase</keyword>
<dbReference type="Gene3D" id="3.40.710.10">
    <property type="entry name" value="DD-peptidase/beta-lactamase superfamily"/>
    <property type="match status" value="1"/>
</dbReference>
<evidence type="ECO:0000256" key="1">
    <source>
        <dbReference type="ARBA" id="ARBA00006096"/>
    </source>
</evidence>
<organism evidence="3 4">
    <name type="scientific">Neobacillus paridis</name>
    <dbReference type="NCBI Taxonomy" id="2803862"/>
    <lineage>
        <taxon>Bacteria</taxon>
        <taxon>Bacillati</taxon>
        <taxon>Bacillota</taxon>
        <taxon>Bacilli</taxon>
        <taxon>Bacillales</taxon>
        <taxon>Bacillaceae</taxon>
        <taxon>Neobacillus</taxon>
    </lineage>
</organism>
<keyword evidence="3" id="KW-0645">Protease</keyword>
<protein>
    <submittedName>
        <fullName evidence="3">D-alanyl-D-alanine carboxypeptidase/D-alanyl-D-alanine-endopeptidase</fullName>
        <ecNumber evidence="3">3.4.16.4</ecNumber>
    </submittedName>
</protein>
<proteinExistence type="inferred from homology"/>
<dbReference type="EMBL" id="JAESWB010000092">
    <property type="protein sequence ID" value="MBL4951811.1"/>
    <property type="molecule type" value="Genomic_DNA"/>
</dbReference>
<dbReference type="Pfam" id="PF02113">
    <property type="entry name" value="Peptidase_S13"/>
    <property type="match status" value="1"/>
</dbReference>